<gene>
    <name evidence="1" type="ORF">LWI28_006623</name>
</gene>
<name>A0AAD5NLB4_ACENE</name>
<reference evidence="1" key="1">
    <citation type="journal article" date="2022" name="Plant J.">
        <title>Strategies of tolerance reflected in two North American maple genomes.</title>
        <authorList>
            <person name="McEvoy S.L."/>
            <person name="Sezen U.U."/>
            <person name="Trouern-Trend A."/>
            <person name="McMahon S.M."/>
            <person name="Schaberg P.G."/>
            <person name="Yang J."/>
            <person name="Wegrzyn J.L."/>
            <person name="Swenson N.G."/>
        </authorList>
    </citation>
    <scope>NUCLEOTIDE SEQUENCE</scope>
    <source>
        <strain evidence="1">91603</strain>
    </source>
</reference>
<protein>
    <submittedName>
        <fullName evidence="1">Uncharacterized protein</fullName>
    </submittedName>
</protein>
<reference evidence="1" key="2">
    <citation type="submission" date="2023-02" db="EMBL/GenBank/DDBJ databases">
        <authorList>
            <person name="Swenson N.G."/>
            <person name="Wegrzyn J.L."/>
            <person name="Mcevoy S.L."/>
        </authorList>
    </citation>
    <scope>NUCLEOTIDE SEQUENCE</scope>
    <source>
        <strain evidence="1">91603</strain>
        <tissue evidence="1">Leaf</tissue>
    </source>
</reference>
<dbReference type="Proteomes" id="UP001064489">
    <property type="component" value="Chromosome 7"/>
</dbReference>
<evidence type="ECO:0000313" key="1">
    <source>
        <dbReference type="EMBL" id="KAI9169080.1"/>
    </source>
</evidence>
<sequence length="67" mass="7845">MRFVCLRGTYDIGPVHYRHYNSSKGDEFLEWEDDELLPSGLSKRSVWACEELPCYEFAWVVLDVAQS</sequence>
<dbReference type="EMBL" id="JAJSOW010000104">
    <property type="protein sequence ID" value="KAI9169080.1"/>
    <property type="molecule type" value="Genomic_DNA"/>
</dbReference>
<accession>A0AAD5NLB4</accession>
<organism evidence="1 2">
    <name type="scientific">Acer negundo</name>
    <name type="common">Box elder</name>
    <dbReference type="NCBI Taxonomy" id="4023"/>
    <lineage>
        <taxon>Eukaryota</taxon>
        <taxon>Viridiplantae</taxon>
        <taxon>Streptophyta</taxon>
        <taxon>Embryophyta</taxon>
        <taxon>Tracheophyta</taxon>
        <taxon>Spermatophyta</taxon>
        <taxon>Magnoliopsida</taxon>
        <taxon>eudicotyledons</taxon>
        <taxon>Gunneridae</taxon>
        <taxon>Pentapetalae</taxon>
        <taxon>rosids</taxon>
        <taxon>malvids</taxon>
        <taxon>Sapindales</taxon>
        <taxon>Sapindaceae</taxon>
        <taxon>Hippocastanoideae</taxon>
        <taxon>Acereae</taxon>
        <taxon>Acer</taxon>
    </lineage>
</organism>
<comment type="caution">
    <text evidence="1">The sequence shown here is derived from an EMBL/GenBank/DDBJ whole genome shotgun (WGS) entry which is preliminary data.</text>
</comment>
<evidence type="ECO:0000313" key="2">
    <source>
        <dbReference type="Proteomes" id="UP001064489"/>
    </source>
</evidence>
<keyword evidence="2" id="KW-1185">Reference proteome</keyword>
<dbReference type="AlphaFoldDB" id="A0AAD5NLB4"/>
<proteinExistence type="predicted"/>